<comment type="catalytic activity">
    <reaction evidence="8 9">
        <text>a ubiquinone + NADH + 5 H(+)(in) = a ubiquinol + NAD(+) + 4 H(+)(out)</text>
        <dbReference type="Rhea" id="RHEA:29091"/>
        <dbReference type="Rhea" id="RHEA-COMP:9565"/>
        <dbReference type="Rhea" id="RHEA-COMP:9566"/>
        <dbReference type="ChEBI" id="CHEBI:15378"/>
        <dbReference type="ChEBI" id="CHEBI:16389"/>
        <dbReference type="ChEBI" id="CHEBI:17976"/>
        <dbReference type="ChEBI" id="CHEBI:57540"/>
        <dbReference type="ChEBI" id="CHEBI:57945"/>
        <dbReference type="EC" id="7.1.1.2"/>
    </reaction>
</comment>
<keyword evidence="5 9" id="KW-0812">Transmembrane</keyword>
<keyword evidence="7 9" id="KW-0472">Membrane</keyword>
<evidence type="ECO:0000256" key="6">
    <source>
        <dbReference type="ARBA" id="ARBA00022989"/>
    </source>
</evidence>
<protein>
    <recommendedName>
        <fullName evidence="3 9">NADH-ubiquinone oxidoreductase chain 3</fullName>
        <ecNumber evidence="9">7.1.1.2</ecNumber>
    </recommendedName>
</protein>
<geneLocation type="mitochondrion" evidence="10"/>
<accession>Q0ZCZ9</accession>
<evidence type="ECO:0000256" key="4">
    <source>
        <dbReference type="ARBA" id="ARBA00022448"/>
    </source>
</evidence>
<evidence type="ECO:0000256" key="5">
    <source>
        <dbReference type="ARBA" id="ARBA00022692"/>
    </source>
</evidence>
<keyword evidence="9" id="KW-1278">Translocase</keyword>
<comment type="function">
    <text evidence="9">Core subunit of the mitochondrial membrane respiratory chain NADH dehydrogenase (Complex I) which catalyzes electron transfer from NADH through the respiratory chain, using ubiquinone as an electron acceptor. Essential for the catalytic activity of complex I.</text>
</comment>
<comment type="similarity">
    <text evidence="2 9">Belongs to the complex I subunit 3 family.</text>
</comment>
<dbReference type="Gene3D" id="1.20.58.1610">
    <property type="entry name" value="NADH:ubiquinone/plastoquinone oxidoreductase, chain 3"/>
    <property type="match status" value="1"/>
</dbReference>
<sequence>MYKIFFLLMIYTAISSITMTLATILSKKNIYEREKFSPFECGFDPKKSSRIPFSLQFFLISILFLIFDIEIAFIIPMVISINFSTLKLWLITSLVFFIILIIDLLRMKTGSLNWT</sequence>
<keyword evidence="9" id="KW-0249">Electron transport</keyword>
<feature type="transmembrane region" description="Helical" evidence="9">
    <location>
        <begin position="86"/>
        <end position="105"/>
    </location>
</feature>
<evidence type="ECO:0000256" key="8">
    <source>
        <dbReference type="ARBA" id="ARBA00049551"/>
    </source>
</evidence>
<comment type="subcellular location">
    <subcellularLocation>
        <location evidence="1">Membrane</location>
    </subcellularLocation>
    <subcellularLocation>
        <location evidence="9">Mitochondrion membrane</location>
        <topology evidence="9">Multi-pass membrane protein</topology>
    </subcellularLocation>
</comment>
<dbReference type="PANTHER" id="PTHR11058">
    <property type="entry name" value="NADH-UBIQUINONE OXIDOREDUCTASE CHAIN 3"/>
    <property type="match status" value="1"/>
</dbReference>
<keyword evidence="4 9" id="KW-0813">Transport</keyword>
<feature type="transmembrane region" description="Helical" evidence="9">
    <location>
        <begin position="57"/>
        <end position="80"/>
    </location>
</feature>
<dbReference type="Pfam" id="PF00507">
    <property type="entry name" value="Oxidored_q4"/>
    <property type="match status" value="1"/>
</dbReference>
<reference evidence="10" key="1">
    <citation type="journal article" date="2006" name="Gene">
        <title>The mitochondrial genomes of Campodea fragilis and Campodea lubbocki (Hexapoda: Diplura): High genetic divergence in a morphologically uniform taxon.</title>
        <authorList>
            <person name="Podsiadlowski L."/>
            <person name="Carapelli A."/>
            <person name="Nardi F."/>
            <person name="Dallai R."/>
            <person name="Koch M."/>
            <person name="Boore J.L."/>
            <person name="Frati F."/>
        </authorList>
    </citation>
    <scope>NUCLEOTIDE SEQUENCE</scope>
</reference>
<keyword evidence="9" id="KW-0679">Respiratory chain</keyword>
<gene>
    <name evidence="10" type="primary">ND3</name>
</gene>
<dbReference type="RefSeq" id="YP_665531.1">
    <property type="nucleotide sequence ID" value="NC_008234.1"/>
</dbReference>
<dbReference type="GeneID" id="4177886"/>
<organism evidence="10">
    <name type="scientific">Campodea lubbockii</name>
    <dbReference type="NCBI Taxonomy" id="383858"/>
    <lineage>
        <taxon>Eukaryota</taxon>
        <taxon>Metazoa</taxon>
        <taxon>Ecdysozoa</taxon>
        <taxon>Arthropoda</taxon>
        <taxon>Hexapoda</taxon>
        <taxon>Diplura</taxon>
        <taxon>Rhabdura</taxon>
        <taxon>Campodeoidea</taxon>
        <taxon>Campodeidae</taxon>
        <taxon>Campodea</taxon>
    </lineage>
</organism>
<evidence type="ECO:0000256" key="9">
    <source>
        <dbReference type="RuleBase" id="RU003640"/>
    </source>
</evidence>
<name>Q0ZCZ9_9HEXA</name>
<keyword evidence="6 9" id="KW-1133">Transmembrane helix</keyword>
<dbReference type="EMBL" id="DQ529237">
    <property type="protein sequence ID" value="ABF49581.1"/>
    <property type="molecule type" value="Genomic_DNA"/>
</dbReference>
<dbReference type="PANTHER" id="PTHR11058:SF9">
    <property type="entry name" value="NADH-UBIQUINONE OXIDOREDUCTASE CHAIN 3"/>
    <property type="match status" value="1"/>
</dbReference>
<dbReference type="InterPro" id="IPR000440">
    <property type="entry name" value="NADH_UbQ/plastoQ_OxRdtase_su3"/>
</dbReference>
<evidence type="ECO:0000256" key="3">
    <source>
        <dbReference type="ARBA" id="ARBA00021007"/>
    </source>
</evidence>
<evidence type="ECO:0000256" key="2">
    <source>
        <dbReference type="ARBA" id="ARBA00008472"/>
    </source>
</evidence>
<keyword evidence="9" id="KW-0520">NAD</keyword>
<dbReference type="EC" id="7.1.1.2" evidence="9"/>
<dbReference type="CTD" id="4537"/>
<dbReference type="AlphaFoldDB" id="Q0ZCZ9"/>
<feature type="transmembrane region" description="Helical" evidence="9">
    <location>
        <begin position="6"/>
        <end position="25"/>
    </location>
</feature>
<evidence type="ECO:0000256" key="1">
    <source>
        <dbReference type="ARBA" id="ARBA00004370"/>
    </source>
</evidence>
<dbReference type="GO" id="GO:0030964">
    <property type="term" value="C:NADH dehydrogenase complex"/>
    <property type="evidence" value="ECO:0007669"/>
    <property type="project" value="TreeGrafter"/>
</dbReference>
<evidence type="ECO:0000256" key="7">
    <source>
        <dbReference type="ARBA" id="ARBA00023136"/>
    </source>
</evidence>
<keyword evidence="9" id="KW-0830">Ubiquinone</keyword>
<keyword evidence="9 10" id="KW-0496">Mitochondrion</keyword>
<dbReference type="InterPro" id="IPR038430">
    <property type="entry name" value="NDAH_ubi_oxred_su3_sf"/>
</dbReference>
<proteinExistence type="inferred from homology"/>
<dbReference type="GO" id="GO:0031966">
    <property type="term" value="C:mitochondrial membrane"/>
    <property type="evidence" value="ECO:0007669"/>
    <property type="project" value="UniProtKB-SubCell"/>
</dbReference>
<evidence type="ECO:0000313" key="10">
    <source>
        <dbReference type="EMBL" id="ABF49581.1"/>
    </source>
</evidence>
<dbReference type="GO" id="GO:0008137">
    <property type="term" value="F:NADH dehydrogenase (ubiquinone) activity"/>
    <property type="evidence" value="ECO:0007669"/>
    <property type="project" value="UniProtKB-UniRule"/>
</dbReference>